<reference evidence="4 5" key="1">
    <citation type="submission" date="2020-07" db="EMBL/GenBank/DDBJ databases">
        <title>Huge and variable diversity of episymbiotic CPR bacteria and DPANN archaea in groundwater ecosystems.</title>
        <authorList>
            <person name="He C.Y."/>
            <person name="Keren R."/>
            <person name="Whittaker M."/>
            <person name="Farag I.F."/>
            <person name="Doudna J."/>
            <person name="Cate J.H.D."/>
            <person name="Banfield J.F."/>
        </authorList>
    </citation>
    <scope>NUCLEOTIDE SEQUENCE [LARGE SCALE GENOMIC DNA]</scope>
    <source>
        <strain evidence="4">NC_groundwater_70_Ag_B-0.1um_54_66</strain>
    </source>
</reference>
<feature type="signal peptide" evidence="2">
    <location>
        <begin position="1"/>
        <end position="21"/>
    </location>
</feature>
<dbReference type="AlphaFoldDB" id="A0A7T5R434"/>
<dbReference type="Proteomes" id="UP000595362">
    <property type="component" value="Chromosome"/>
</dbReference>
<accession>A0A7T5R434</accession>
<feature type="compositionally biased region" description="Basic and acidic residues" evidence="1">
    <location>
        <begin position="328"/>
        <end position="341"/>
    </location>
</feature>
<organism evidence="4 5">
    <name type="scientific">Micavibrio aeruginosavorus</name>
    <dbReference type="NCBI Taxonomy" id="349221"/>
    <lineage>
        <taxon>Bacteria</taxon>
        <taxon>Pseudomonadati</taxon>
        <taxon>Bdellovibrionota</taxon>
        <taxon>Bdellovibrionia</taxon>
        <taxon>Bdellovibrionales</taxon>
        <taxon>Pseudobdellovibrionaceae</taxon>
        <taxon>Micavibrio</taxon>
    </lineage>
</organism>
<feature type="region of interest" description="Disordered" evidence="1">
    <location>
        <begin position="248"/>
        <end position="425"/>
    </location>
</feature>
<gene>
    <name evidence="4" type="ORF">HYS17_05295</name>
</gene>
<proteinExistence type="predicted"/>
<keyword evidence="2" id="KW-0732">Signal</keyword>
<feature type="domain" description="FecR protein" evidence="3">
    <location>
        <begin position="67"/>
        <end position="170"/>
    </location>
</feature>
<protein>
    <submittedName>
        <fullName evidence="4">FecR domain-containing protein</fullName>
    </submittedName>
</protein>
<evidence type="ECO:0000256" key="1">
    <source>
        <dbReference type="SAM" id="MobiDB-lite"/>
    </source>
</evidence>
<evidence type="ECO:0000259" key="3">
    <source>
        <dbReference type="Pfam" id="PF04773"/>
    </source>
</evidence>
<dbReference type="Pfam" id="PF04773">
    <property type="entry name" value="FecR"/>
    <property type="match status" value="1"/>
</dbReference>
<sequence length="425" mass="46742">MTRRLFAIFTLILLIALPAQAQTATDSNALPAAIVGSVLEVEGTVTITPKGGIAKAAKVNDQVNLNDSIETGPGSRAFILLIDDTELTVGDDALLTIDEYYFDEKDNSANKGVYSILRGAFLYTSGLVAKKENPDVTVNTPYAAIGIRGTSFWGGVVDDEYGVLVTEGRVTVQTERGRIYVDKGQGTFLRSRTSIPSRAATWSPEKTDRAVQTIALKKADAVRERIKAHGEFQKQARLKHRDMMIERRQQLQQSRDPNAPIRRIDNAPRLPQKPDSAEPHTPQRPAIEKPEIEKPVSPLPEKAKPPVLDDTAPEESKSLKEGLNAPIDPDKPALTDKKADPLLKAAPTRSELGQVAPAQEKEDTASTAQRPKVELPVMGQNEAHTNELKEQQHLQQRRQPVIRQNLQQRQQQQRAPRPSKAAGAL</sequence>
<dbReference type="PANTHER" id="PTHR38731">
    <property type="entry name" value="LIPL45-RELATED LIPOPROTEIN-RELATED"/>
    <property type="match status" value="1"/>
</dbReference>
<evidence type="ECO:0000313" key="4">
    <source>
        <dbReference type="EMBL" id="QQG37178.1"/>
    </source>
</evidence>
<dbReference type="EMBL" id="CP066681">
    <property type="protein sequence ID" value="QQG37178.1"/>
    <property type="molecule type" value="Genomic_DNA"/>
</dbReference>
<evidence type="ECO:0000313" key="5">
    <source>
        <dbReference type="Proteomes" id="UP000595362"/>
    </source>
</evidence>
<dbReference type="InterPro" id="IPR006860">
    <property type="entry name" value="FecR"/>
</dbReference>
<evidence type="ECO:0000256" key="2">
    <source>
        <dbReference type="SAM" id="SignalP"/>
    </source>
</evidence>
<name>A0A7T5R434_9BACT</name>
<dbReference type="Gene3D" id="2.60.120.1440">
    <property type="match status" value="1"/>
</dbReference>
<feature type="chain" id="PRO_5033043952" evidence="2">
    <location>
        <begin position="22"/>
        <end position="425"/>
    </location>
</feature>
<feature type="compositionally biased region" description="Low complexity" evidence="1">
    <location>
        <begin position="399"/>
        <end position="418"/>
    </location>
</feature>